<dbReference type="GO" id="GO:0005886">
    <property type="term" value="C:plasma membrane"/>
    <property type="evidence" value="ECO:0007669"/>
    <property type="project" value="UniProtKB-SubCell"/>
</dbReference>
<dbReference type="GO" id="GO:0015740">
    <property type="term" value="P:C4-dicarboxylate transport"/>
    <property type="evidence" value="ECO:0007669"/>
    <property type="project" value="TreeGrafter"/>
</dbReference>
<reference evidence="11" key="1">
    <citation type="journal article" date="2014" name="Int. J. Syst. Evol. Microbiol.">
        <title>Complete genome sequence of Corynebacterium casei LMG S-19264T (=DSM 44701T), isolated from a smear-ripened cheese.</title>
        <authorList>
            <consortium name="US DOE Joint Genome Institute (JGI-PGF)"/>
            <person name="Walter F."/>
            <person name="Albersmeier A."/>
            <person name="Kalinowski J."/>
            <person name="Ruckert C."/>
        </authorList>
    </citation>
    <scope>NUCLEOTIDE SEQUENCE</scope>
    <source>
        <strain evidence="11">KCTC 42651</strain>
    </source>
</reference>
<evidence type="ECO:0000256" key="6">
    <source>
        <dbReference type="ARBA" id="ARBA00022989"/>
    </source>
</evidence>
<dbReference type="Pfam" id="PF04290">
    <property type="entry name" value="DctQ"/>
    <property type="match status" value="1"/>
</dbReference>
<keyword evidence="12" id="KW-1185">Reference proteome</keyword>
<evidence type="ECO:0000256" key="9">
    <source>
        <dbReference type="RuleBase" id="RU369079"/>
    </source>
</evidence>
<feature type="domain" description="Tripartite ATP-independent periplasmic transporters DctQ component" evidence="10">
    <location>
        <begin position="19"/>
        <end position="150"/>
    </location>
</feature>
<evidence type="ECO:0000256" key="7">
    <source>
        <dbReference type="ARBA" id="ARBA00023136"/>
    </source>
</evidence>
<reference evidence="11" key="2">
    <citation type="submission" date="2020-09" db="EMBL/GenBank/DDBJ databases">
        <authorList>
            <person name="Sun Q."/>
            <person name="Kim S."/>
        </authorList>
    </citation>
    <scope>NUCLEOTIDE SEQUENCE</scope>
    <source>
        <strain evidence="11">KCTC 42651</strain>
    </source>
</reference>
<comment type="similarity">
    <text evidence="8 9">Belongs to the TRAP transporter small permease family.</text>
</comment>
<gene>
    <name evidence="11" type="ORF">GCM10017083_32710</name>
</gene>
<keyword evidence="5 9" id="KW-0812">Transmembrane</keyword>
<evidence type="ECO:0000259" key="10">
    <source>
        <dbReference type="Pfam" id="PF04290"/>
    </source>
</evidence>
<accession>A0A919CQD9</accession>
<sequence length="171" mass="18261">MDRLFAACGGLAAFFLAAICVLVLAQVVGRLMGVAIPSADEFAGYCLSASSFLALGYALRKNHHIRVTLLLDRLPRARRRVAEALCVVGGLAVSLFITVNTAEMVYYSVTFGDLTQGLVPIPLWIPQSGMMIGVTVLTLAFLADALRMLRGLDPVYLSGGPGRDTDVSQEV</sequence>
<feature type="transmembrane region" description="Helical" evidence="9">
    <location>
        <begin position="81"/>
        <end position="101"/>
    </location>
</feature>
<feature type="transmembrane region" description="Helical" evidence="9">
    <location>
        <begin position="121"/>
        <end position="142"/>
    </location>
</feature>
<dbReference type="RefSeq" id="WP_189991511.1">
    <property type="nucleotide sequence ID" value="NZ_BMZS01000007.1"/>
</dbReference>
<evidence type="ECO:0000256" key="4">
    <source>
        <dbReference type="ARBA" id="ARBA00022519"/>
    </source>
</evidence>
<evidence type="ECO:0000256" key="3">
    <source>
        <dbReference type="ARBA" id="ARBA00022475"/>
    </source>
</evidence>
<organism evidence="11 12">
    <name type="scientific">Thalassobaculum fulvum</name>
    <dbReference type="NCBI Taxonomy" id="1633335"/>
    <lineage>
        <taxon>Bacteria</taxon>
        <taxon>Pseudomonadati</taxon>
        <taxon>Pseudomonadota</taxon>
        <taxon>Alphaproteobacteria</taxon>
        <taxon>Rhodospirillales</taxon>
        <taxon>Thalassobaculaceae</taxon>
        <taxon>Thalassobaculum</taxon>
    </lineage>
</organism>
<dbReference type="Proteomes" id="UP000630353">
    <property type="component" value="Unassembled WGS sequence"/>
</dbReference>
<proteinExistence type="inferred from homology"/>
<keyword evidence="7 9" id="KW-0472">Membrane</keyword>
<comment type="caution">
    <text evidence="11">The sequence shown here is derived from an EMBL/GenBank/DDBJ whole genome shotgun (WGS) entry which is preliminary data.</text>
</comment>
<keyword evidence="2 9" id="KW-0813">Transport</keyword>
<evidence type="ECO:0000256" key="1">
    <source>
        <dbReference type="ARBA" id="ARBA00004429"/>
    </source>
</evidence>
<keyword evidence="6 9" id="KW-1133">Transmembrane helix</keyword>
<comment type="caution">
    <text evidence="9">Lacks conserved residue(s) required for the propagation of feature annotation.</text>
</comment>
<dbReference type="PANTHER" id="PTHR35011">
    <property type="entry name" value="2,3-DIKETO-L-GULONATE TRAP TRANSPORTER SMALL PERMEASE PROTEIN YIAM"/>
    <property type="match status" value="1"/>
</dbReference>
<dbReference type="EMBL" id="BMZS01000007">
    <property type="protein sequence ID" value="GHD54739.1"/>
    <property type="molecule type" value="Genomic_DNA"/>
</dbReference>
<feature type="transmembrane region" description="Helical" evidence="9">
    <location>
        <begin position="41"/>
        <end position="60"/>
    </location>
</feature>
<evidence type="ECO:0000256" key="8">
    <source>
        <dbReference type="ARBA" id="ARBA00038436"/>
    </source>
</evidence>
<comment type="subunit">
    <text evidence="9">The complex comprises the extracytoplasmic solute receptor protein and the two transmembrane proteins.</text>
</comment>
<dbReference type="InterPro" id="IPR007387">
    <property type="entry name" value="TRAP_DctQ"/>
</dbReference>
<keyword evidence="4 9" id="KW-0997">Cell inner membrane</keyword>
<dbReference type="PANTHER" id="PTHR35011:SF10">
    <property type="entry name" value="TRAP TRANSPORTER SMALL PERMEASE PROTEIN"/>
    <property type="match status" value="1"/>
</dbReference>
<dbReference type="GO" id="GO:0022857">
    <property type="term" value="F:transmembrane transporter activity"/>
    <property type="evidence" value="ECO:0007669"/>
    <property type="project" value="UniProtKB-UniRule"/>
</dbReference>
<dbReference type="InterPro" id="IPR055348">
    <property type="entry name" value="DctQ"/>
</dbReference>
<comment type="function">
    <text evidence="9">Part of the tripartite ATP-independent periplasmic (TRAP) transport system.</text>
</comment>
<comment type="subcellular location">
    <subcellularLocation>
        <location evidence="1 9">Cell inner membrane</location>
        <topology evidence="1 9">Multi-pass membrane protein</topology>
    </subcellularLocation>
</comment>
<evidence type="ECO:0000256" key="2">
    <source>
        <dbReference type="ARBA" id="ARBA00022448"/>
    </source>
</evidence>
<name>A0A919CQD9_9PROT</name>
<keyword evidence="3" id="KW-1003">Cell membrane</keyword>
<protein>
    <recommendedName>
        <fullName evidence="9">TRAP transporter small permease protein</fullName>
    </recommendedName>
</protein>
<evidence type="ECO:0000313" key="12">
    <source>
        <dbReference type="Proteomes" id="UP000630353"/>
    </source>
</evidence>
<evidence type="ECO:0000313" key="11">
    <source>
        <dbReference type="EMBL" id="GHD54739.1"/>
    </source>
</evidence>
<dbReference type="AlphaFoldDB" id="A0A919CQD9"/>
<evidence type="ECO:0000256" key="5">
    <source>
        <dbReference type="ARBA" id="ARBA00022692"/>
    </source>
</evidence>